<feature type="active site" description="Proton acceptor" evidence="11">
    <location>
        <position position="319"/>
    </location>
</feature>
<dbReference type="Gene3D" id="3.40.50.10210">
    <property type="match status" value="1"/>
</dbReference>
<dbReference type="InterPro" id="IPR036087">
    <property type="entry name" value="Nict_dMeBzImd_PRibTrfase_sf"/>
</dbReference>
<evidence type="ECO:0000313" key="12">
    <source>
        <dbReference type="EMBL" id="PDV99228.1"/>
    </source>
</evidence>
<protein>
    <recommendedName>
        <fullName evidence="5 11">Nicotinate-nucleotide--dimethylbenzimidazole phosphoribosyltransferase</fullName>
        <shortName evidence="11">NN:DBI PRT</shortName>
        <ecNumber evidence="4 11">2.4.2.21</ecNumber>
    </recommendedName>
    <alternativeName>
        <fullName evidence="9 11">N(1)-alpha-phosphoribosyltransferase</fullName>
    </alternativeName>
</protein>
<evidence type="ECO:0000256" key="8">
    <source>
        <dbReference type="ARBA" id="ARBA00022679"/>
    </source>
</evidence>
<evidence type="ECO:0000256" key="4">
    <source>
        <dbReference type="ARBA" id="ARBA00011991"/>
    </source>
</evidence>
<dbReference type="Pfam" id="PF02277">
    <property type="entry name" value="DBI_PRT"/>
    <property type="match status" value="1"/>
</dbReference>
<proteinExistence type="inferred from homology"/>
<comment type="catalytic activity">
    <reaction evidence="10 11">
        <text>5,6-dimethylbenzimidazole + nicotinate beta-D-ribonucleotide = alpha-ribazole 5'-phosphate + nicotinate + H(+)</text>
        <dbReference type="Rhea" id="RHEA:11196"/>
        <dbReference type="ChEBI" id="CHEBI:15378"/>
        <dbReference type="ChEBI" id="CHEBI:15890"/>
        <dbReference type="ChEBI" id="CHEBI:32544"/>
        <dbReference type="ChEBI" id="CHEBI:57502"/>
        <dbReference type="ChEBI" id="CHEBI:57918"/>
        <dbReference type="EC" id="2.4.2.21"/>
    </reaction>
</comment>
<comment type="similarity">
    <text evidence="3 11">Belongs to the CobT family.</text>
</comment>
<dbReference type="FunFam" id="3.40.50.10210:FF:000001">
    <property type="entry name" value="Nicotinate-nucleotide--dimethylbenzimidazole phosphoribosyltransferase"/>
    <property type="match status" value="1"/>
</dbReference>
<dbReference type="HAMAP" id="MF_00230">
    <property type="entry name" value="CobT"/>
    <property type="match status" value="1"/>
</dbReference>
<dbReference type="GO" id="GO:0009236">
    <property type="term" value="P:cobalamin biosynthetic process"/>
    <property type="evidence" value="ECO:0007669"/>
    <property type="project" value="UniProtKB-UniRule"/>
</dbReference>
<evidence type="ECO:0000256" key="5">
    <source>
        <dbReference type="ARBA" id="ARBA00015486"/>
    </source>
</evidence>
<evidence type="ECO:0000256" key="6">
    <source>
        <dbReference type="ARBA" id="ARBA00022573"/>
    </source>
</evidence>
<dbReference type="CDD" id="cd02439">
    <property type="entry name" value="DMB-PRT_CobT"/>
    <property type="match status" value="1"/>
</dbReference>
<comment type="caution">
    <text evidence="12">The sequence shown here is derived from an EMBL/GenBank/DDBJ whole genome shotgun (WGS) entry which is preliminary data.</text>
</comment>
<evidence type="ECO:0000256" key="10">
    <source>
        <dbReference type="ARBA" id="ARBA00047340"/>
    </source>
</evidence>
<evidence type="ECO:0000256" key="2">
    <source>
        <dbReference type="ARBA" id="ARBA00005049"/>
    </source>
</evidence>
<dbReference type="NCBIfam" id="NF000996">
    <property type="entry name" value="PRK00105.1"/>
    <property type="match status" value="1"/>
</dbReference>
<dbReference type="OrthoDB" id="9781491at2"/>
<accession>A0A2H3L7I2</accession>
<dbReference type="InterPro" id="IPR003200">
    <property type="entry name" value="Nict_dMeBzImd_PRibTrfase"/>
</dbReference>
<keyword evidence="8 11" id="KW-0808">Transferase</keyword>
<gene>
    <name evidence="11" type="primary">cobT</name>
    <name evidence="12" type="ORF">A9Q02_12740</name>
</gene>
<dbReference type="RefSeq" id="WP_097652055.1">
    <property type="nucleotide sequence ID" value="NZ_LYXE01000078.1"/>
</dbReference>
<evidence type="ECO:0000256" key="9">
    <source>
        <dbReference type="ARBA" id="ARBA00030686"/>
    </source>
</evidence>
<keyword evidence="6 11" id="KW-0169">Cobalamin biosynthesis</keyword>
<dbReference type="SUPFAM" id="SSF52733">
    <property type="entry name" value="Nicotinate mononucleotide:5,6-dimethylbenzimidazole phosphoribosyltransferase (CobT)"/>
    <property type="match status" value="1"/>
</dbReference>
<sequence length="352" mass="35973">MNSLLPTTINHLRPLDQDAMTAARLRQQQLTKPHGALGRLETLSIQLAGITGAARPHLKNPAVVVMAADHGIARQGVSAYPAEVTPQMVYNFLAGGAAINVLARHVGARVVVVDVGVAVDLPATPGLLQRKIALGTNDMTVEPAMSRAQAQTAIATGIAVVTELIEDGVDVIATGEMGIGNTTAASAIVAALTGAPVAEVTGRGTGIDDTGLAHKIALIEQALARQRPDPTDALDVLAKVGGFEIGGLVGVMLGAAARQVPVVVDGFISGAAALLACRLAPALQPYLIAAHRSVERGHQAIFAQLDLEPLLDLGMRLGEGTGAVLGISLAQAACKILNEMATFAEAGVASNQ</sequence>
<dbReference type="PANTHER" id="PTHR43463:SF1">
    <property type="entry name" value="NICOTINATE-NUCLEOTIDE--DIMETHYLBENZIMIDAZOLE PHOSPHORIBOSYLTRANSFERASE"/>
    <property type="match status" value="1"/>
</dbReference>
<dbReference type="EMBL" id="LYXE01000078">
    <property type="protein sequence ID" value="PDV99228.1"/>
    <property type="molecule type" value="Genomic_DNA"/>
</dbReference>
<dbReference type="EC" id="2.4.2.21" evidence="4 11"/>
<evidence type="ECO:0000256" key="1">
    <source>
        <dbReference type="ARBA" id="ARBA00002197"/>
    </source>
</evidence>
<dbReference type="AlphaFoldDB" id="A0A2H3L7I2"/>
<dbReference type="InterPro" id="IPR017846">
    <property type="entry name" value="Nict_dMeBzImd_PRibTrfase_bact"/>
</dbReference>
<dbReference type="PANTHER" id="PTHR43463">
    <property type="entry name" value="NICOTINATE-NUCLEOTIDE--DIMETHYLBENZIMIDAZOLE PHOSPHORIBOSYLTRANSFERASE"/>
    <property type="match status" value="1"/>
</dbReference>
<dbReference type="NCBIfam" id="TIGR03160">
    <property type="entry name" value="cobT_DBIPRT"/>
    <property type="match status" value="1"/>
</dbReference>
<evidence type="ECO:0000256" key="7">
    <source>
        <dbReference type="ARBA" id="ARBA00022676"/>
    </source>
</evidence>
<dbReference type="UniPathway" id="UPA00061">
    <property type="reaction ID" value="UER00516"/>
</dbReference>
<dbReference type="Proteomes" id="UP000220922">
    <property type="component" value="Unassembled WGS sequence"/>
</dbReference>
<evidence type="ECO:0000256" key="3">
    <source>
        <dbReference type="ARBA" id="ARBA00007110"/>
    </source>
</evidence>
<dbReference type="GO" id="GO:0008939">
    <property type="term" value="F:nicotinate-nucleotide-dimethylbenzimidazole phosphoribosyltransferase activity"/>
    <property type="evidence" value="ECO:0007669"/>
    <property type="project" value="UniProtKB-UniRule"/>
</dbReference>
<comment type="function">
    <text evidence="1 11">Catalyzes the synthesis of alpha-ribazole-5'-phosphate from nicotinate mononucleotide (NAMN) and 5,6-dimethylbenzimidazole (DMB).</text>
</comment>
<name>A0A2H3L7I2_9CHLR</name>
<evidence type="ECO:0000256" key="11">
    <source>
        <dbReference type="HAMAP-Rule" id="MF_00230"/>
    </source>
</evidence>
<reference evidence="12 13" key="1">
    <citation type="submission" date="2016-05" db="EMBL/GenBank/DDBJ databases">
        <authorList>
            <person name="Lavstsen T."/>
            <person name="Jespersen J.S."/>
        </authorList>
    </citation>
    <scope>NUCLEOTIDE SEQUENCE [LARGE SCALE GENOMIC DNA]</scope>
    <source>
        <strain evidence="12 13">B7-9</strain>
    </source>
</reference>
<organism evidence="12 13">
    <name type="scientific">Candidatus Chloroploca asiatica</name>
    <dbReference type="NCBI Taxonomy" id="1506545"/>
    <lineage>
        <taxon>Bacteria</taxon>
        <taxon>Bacillati</taxon>
        <taxon>Chloroflexota</taxon>
        <taxon>Chloroflexia</taxon>
        <taxon>Chloroflexales</taxon>
        <taxon>Chloroflexineae</taxon>
        <taxon>Oscillochloridaceae</taxon>
        <taxon>Candidatus Chloroploca</taxon>
    </lineage>
</organism>
<keyword evidence="13" id="KW-1185">Reference proteome</keyword>
<keyword evidence="7 11" id="KW-0328">Glycosyltransferase</keyword>
<evidence type="ECO:0000313" key="13">
    <source>
        <dbReference type="Proteomes" id="UP000220922"/>
    </source>
</evidence>
<dbReference type="Gene3D" id="1.10.1610.10">
    <property type="match status" value="1"/>
</dbReference>
<dbReference type="InterPro" id="IPR023195">
    <property type="entry name" value="Nict_dMeBzImd_PRibTrfase_N"/>
</dbReference>
<comment type="pathway">
    <text evidence="2 11">Nucleoside biosynthesis; alpha-ribazole biosynthesis; alpha-ribazole from 5,6-dimethylbenzimidazole: step 1/2.</text>
</comment>